<sequence>MSGLSDVKREDSIMPIVLDGMKGEPRNKKRLNNLRLDGYWKKNYTMDSISLRRRSILRNHNLKIQKKILILVKSGRMIRAKVEKITHDGDSASVLFRAGIRLYYHAGRVISIFCENLSSRVFRNTFLCSTSSRYFKLSRITWKNFSVAQTGARWSSCNSSMDQARPVSPRYWLPGVPPSAPLGPSVSTTRTVARFVFSLRLDLIVFANLNLRLARCRVLPVAVVSLEGPNWLLRLTVDAMLRGQEETLPTVRFFTLYGNVATLRNVPA</sequence>
<organism evidence="1 2">
    <name type="scientific">Nesidiocoris tenuis</name>
    <dbReference type="NCBI Taxonomy" id="355587"/>
    <lineage>
        <taxon>Eukaryota</taxon>
        <taxon>Metazoa</taxon>
        <taxon>Ecdysozoa</taxon>
        <taxon>Arthropoda</taxon>
        <taxon>Hexapoda</taxon>
        <taxon>Insecta</taxon>
        <taxon>Pterygota</taxon>
        <taxon>Neoptera</taxon>
        <taxon>Paraneoptera</taxon>
        <taxon>Hemiptera</taxon>
        <taxon>Heteroptera</taxon>
        <taxon>Panheteroptera</taxon>
        <taxon>Cimicomorpha</taxon>
        <taxon>Miridae</taxon>
        <taxon>Dicyphina</taxon>
        <taxon>Nesidiocoris</taxon>
    </lineage>
</organism>
<accession>A0A6H5H5R2</accession>
<dbReference type="Proteomes" id="UP000479000">
    <property type="component" value="Unassembled WGS sequence"/>
</dbReference>
<keyword evidence="2" id="KW-1185">Reference proteome</keyword>
<evidence type="ECO:0000313" key="2">
    <source>
        <dbReference type="Proteomes" id="UP000479000"/>
    </source>
</evidence>
<proteinExistence type="predicted"/>
<dbReference type="EMBL" id="CADCXU010025655">
    <property type="protein sequence ID" value="CAB0012878.1"/>
    <property type="molecule type" value="Genomic_DNA"/>
</dbReference>
<evidence type="ECO:0000313" key="1">
    <source>
        <dbReference type="EMBL" id="CAB0012878.1"/>
    </source>
</evidence>
<reference evidence="1 2" key="1">
    <citation type="submission" date="2020-02" db="EMBL/GenBank/DDBJ databases">
        <authorList>
            <person name="Ferguson B K."/>
        </authorList>
    </citation>
    <scope>NUCLEOTIDE SEQUENCE [LARGE SCALE GENOMIC DNA]</scope>
</reference>
<name>A0A6H5H5R2_9HEMI</name>
<feature type="non-terminal residue" evidence="1">
    <location>
        <position position="268"/>
    </location>
</feature>
<protein>
    <submittedName>
        <fullName evidence="1">Uncharacterized protein</fullName>
    </submittedName>
</protein>
<gene>
    <name evidence="1" type="ORF">NTEN_LOCUS17571</name>
</gene>
<dbReference type="AlphaFoldDB" id="A0A6H5H5R2"/>